<keyword evidence="10" id="KW-1185">Reference proteome</keyword>
<protein>
    <recommendedName>
        <fullName evidence="5 7">Adenylate kinase</fullName>
        <shortName evidence="5">AK</shortName>
        <ecNumber evidence="5 7">2.7.4.3</ecNumber>
    </recommendedName>
    <alternativeName>
        <fullName evidence="5">ATP-AMP transphosphorylase</fullName>
    </alternativeName>
    <alternativeName>
        <fullName evidence="5">ATP:AMP phosphotransferase</fullName>
    </alternativeName>
    <alternativeName>
        <fullName evidence="5">Adenylate monophosphate kinase</fullName>
    </alternativeName>
</protein>
<reference evidence="8 11" key="2">
    <citation type="submission" date="2016-11" db="EMBL/GenBank/DDBJ databases">
        <title>complete genome sequence of Bifidobacterium choerinum strain FMB-1.</title>
        <authorList>
            <person name="Park C.-S."/>
            <person name="Jung D.-H."/>
            <person name="Choi D.-S."/>
        </authorList>
    </citation>
    <scope>NUCLEOTIDE SEQUENCE [LARGE SCALE GENOMIC DNA]</scope>
    <source>
        <strain evidence="8 11">FMB-1</strain>
    </source>
</reference>
<evidence type="ECO:0000256" key="2">
    <source>
        <dbReference type="ARBA" id="ARBA00022727"/>
    </source>
</evidence>
<dbReference type="HAMAP" id="MF_00235">
    <property type="entry name" value="Adenylate_kinase_Adk"/>
    <property type="match status" value="1"/>
</dbReference>
<feature type="binding site" evidence="5">
    <location>
        <position position="127"/>
    </location>
    <ligand>
        <name>ATP</name>
        <dbReference type="ChEBI" id="CHEBI:30616"/>
    </ligand>
</feature>
<dbReference type="Proteomes" id="UP000229907">
    <property type="component" value="Chromosome"/>
</dbReference>
<dbReference type="OrthoDB" id="9805030at2"/>
<gene>
    <name evidence="5" type="primary">adk</name>
    <name evidence="8" type="ORF">BcFMB_04460</name>
    <name evidence="9" type="ORF">BCHO_1440</name>
</gene>
<dbReference type="NCBIfam" id="NF011101">
    <property type="entry name" value="PRK14528.1"/>
    <property type="match status" value="1"/>
</dbReference>
<evidence type="ECO:0000256" key="6">
    <source>
        <dbReference type="RuleBase" id="RU003330"/>
    </source>
</evidence>
<feature type="binding site" evidence="5">
    <location>
        <begin position="85"/>
        <end position="88"/>
    </location>
    <ligand>
        <name>AMP</name>
        <dbReference type="ChEBI" id="CHEBI:456215"/>
    </ligand>
</feature>
<feature type="binding site" evidence="5">
    <location>
        <position position="172"/>
    </location>
    <ligand>
        <name>ATP</name>
        <dbReference type="ChEBI" id="CHEBI:30616"/>
    </ligand>
</feature>
<dbReference type="eggNOG" id="COG0563">
    <property type="taxonomic scope" value="Bacteria"/>
</dbReference>
<sequence length="192" mass="20785">MRLLIMGPQGVGKGTQAALLATHYDIPAISTGDIFRYNIKNKTPLGLEALSYTDKGELVPDTLTNTIVKDRLAMDDTANGWILDGYPRNAAQVEALDAMLADLGQSLDAVVALEAGRDVLLERMAKRAKEQGRSDDTPEAIAKRLETYEKETAPLLDIYKDRGLLITVDGVGDVDAISQTIIEKLDANVKAS</sequence>
<dbReference type="GO" id="GO:0044209">
    <property type="term" value="P:AMP salvage"/>
    <property type="evidence" value="ECO:0007669"/>
    <property type="project" value="UniProtKB-UniRule"/>
</dbReference>
<dbReference type="EC" id="2.7.4.3" evidence="5 7"/>
<feature type="region of interest" description="NMP" evidence="5">
    <location>
        <begin position="30"/>
        <end position="59"/>
    </location>
</feature>
<evidence type="ECO:0000256" key="4">
    <source>
        <dbReference type="ARBA" id="ARBA00022777"/>
    </source>
</evidence>
<keyword evidence="5 7" id="KW-0067">ATP-binding</keyword>
<feature type="binding site" evidence="5">
    <location>
        <position position="144"/>
    </location>
    <ligand>
        <name>AMP</name>
        <dbReference type="ChEBI" id="CHEBI:456215"/>
    </ligand>
</feature>
<dbReference type="UniPathway" id="UPA00588">
    <property type="reaction ID" value="UER00649"/>
</dbReference>
<evidence type="ECO:0000313" key="10">
    <source>
        <dbReference type="Proteomes" id="UP000028995"/>
    </source>
</evidence>
<dbReference type="EMBL" id="JGYU01000011">
    <property type="protein sequence ID" value="KFI56308.1"/>
    <property type="molecule type" value="Genomic_DNA"/>
</dbReference>
<keyword evidence="5" id="KW-0963">Cytoplasm</keyword>
<comment type="subunit">
    <text evidence="5 7">Monomer.</text>
</comment>
<feature type="binding site" evidence="5">
    <location>
        <position position="31"/>
    </location>
    <ligand>
        <name>AMP</name>
        <dbReference type="ChEBI" id="CHEBI:456215"/>
    </ligand>
</feature>
<dbReference type="CDD" id="cd01428">
    <property type="entry name" value="ADK"/>
    <property type="match status" value="1"/>
</dbReference>
<feature type="binding site" evidence="5">
    <location>
        <position position="36"/>
    </location>
    <ligand>
        <name>AMP</name>
        <dbReference type="ChEBI" id="CHEBI:456215"/>
    </ligand>
</feature>
<dbReference type="Pfam" id="PF00406">
    <property type="entry name" value="ADK"/>
    <property type="match status" value="1"/>
</dbReference>
<comment type="function">
    <text evidence="5">Catalyzes the reversible transfer of the terminal phosphate group between ATP and AMP. Plays an important role in cellular energy homeostasis and in adenine nucleotide metabolism.</text>
</comment>
<keyword evidence="1 5" id="KW-0808">Transferase</keyword>
<evidence type="ECO:0000256" key="7">
    <source>
        <dbReference type="RuleBase" id="RU003331"/>
    </source>
</evidence>
<dbReference type="PANTHER" id="PTHR23359">
    <property type="entry name" value="NUCLEOTIDE KINASE"/>
    <property type="match status" value="1"/>
</dbReference>
<dbReference type="PROSITE" id="PS00113">
    <property type="entry name" value="ADENYLATE_KINASE"/>
    <property type="match status" value="1"/>
</dbReference>
<dbReference type="NCBIfam" id="NF011100">
    <property type="entry name" value="PRK14527.1"/>
    <property type="match status" value="1"/>
</dbReference>
<accession>A0A087AC08</accession>
<dbReference type="NCBIfam" id="NF011104">
    <property type="entry name" value="PRK14531.1"/>
    <property type="match status" value="1"/>
</dbReference>
<comment type="caution">
    <text evidence="5">Lacks conserved residue(s) required for the propagation of feature annotation.</text>
</comment>
<dbReference type="Gene3D" id="3.40.50.300">
    <property type="entry name" value="P-loop containing nucleotide triphosphate hydrolases"/>
    <property type="match status" value="1"/>
</dbReference>
<dbReference type="KEGG" id="bcho:BcFMB_04460"/>
<evidence type="ECO:0000313" key="8">
    <source>
        <dbReference type="EMBL" id="ATU20300.1"/>
    </source>
</evidence>
<name>A0A087AC08_9BIFI</name>
<feature type="binding site" evidence="5">
    <location>
        <begin position="57"/>
        <end position="59"/>
    </location>
    <ligand>
        <name>AMP</name>
        <dbReference type="ChEBI" id="CHEBI:456215"/>
    </ligand>
</feature>
<dbReference type="GO" id="GO:0005737">
    <property type="term" value="C:cytoplasm"/>
    <property type="evidence" value="ECO:0007669"/>
    <property type="project" value="UniProtKB-SubCell"/>
</dbReference>
<comment type="catalytic activity">
    <reaction evidence="5 7">
        <text>AMP + ATP = 2 ADP</text>
        <dbReference type="Rhea" id="RHEA:12973"/>
        <dbReference type="ChEBI" id="CHEBI:30616"/>
        <dbReference type="ChEBI" id="CHEBI:456215"/>
        <dbReference type="ChEBI" id="CHEBI:456216"/>
        <dbReference type="EC" id="2.7.4.3"/>
    </reaction>
</comment>
<dbReference type="NCBIfam" id="NF011105">
    <property type="entry name" value="PRK14532.1"/>
    <property type="match status" value="1"/>
</dbReference>
<feature type="binding site" evidence="5">
    <location>
        <begin position="10"/>
        <end position="15"/>
    </location>
    <ligand>
        <name>ATP</name>
        <dbReference type="ChEBI" id="CHEBI:30616"/>
    </ligand>
</feature>
<evidence type="ECO:0000256" key="3">
    <source>
        <dbReference type="ARBA" id="ARBA00022741"/>
    </source>
</evidence>
<organism evidence="9 10">
    <name type="scientific">Bifidobacterium choerinum</name>
    <dbReference type="NCBI Taxonomy" id="35760"/>
    <lineage>
        <taxon>Bacteria</taxon>
        <taxon>Bacillati</taxon>
        <taxon>Actinomycetota</taxon>
        <taxon>Actinomycetes</taxon>
        <taxon>Bifidobacteriales</taxon>
        <taxon>Bifidobacteriaceae</taxon>
        <taxon>Bifidobacterium</taxon>
    </lineage>
</organism>
<comment type="pathway">
    <text evidence="5">Purine metabolism; AMP biosynthesis via salvage pathway; AMP from ADP: step 1/1.</text>
</comment>
<evidence type="ECO:0000256" key="1">
    <source>
        <dbReference type="ARBA" id="ARBA00022679"/>
    </source>
</evidence>
<evidence type="ECO:0000256" key="5">
    <source>
        <dbReference type="HAMAP-Rule" id="MF_00235"/>
    </source>
</evidence>
<dbReference type="EMBL" id="CP018044">
    <property type="protein sequence ID" value="ATU20300.1"/>
    <property type="molecule type" value="Genomic_DNA"/>
</dbReference>
<dbReference type="NCBIfam" id="NF001381">
    <property type="entry name" value="PRK00279.1-3"/>
    <property type="match status" value="1"/>
</dbReference>
<evidence type="ECO:0000313" key="9">
    <source>
        <dbReference type="EMBL" id="KFI56308.1"/>
    </source>
</evidence>
<comment type="similarity">
    <text evidence="5 6">Belongs to the adenylate kinase family.</text>
</comment>
<keyword evidence="3 5" id="KW-0547">Nucleotide-binding</keyword>
<dbReference type="GO" id="GO:0005524">
    <property type="term" value="F:ATP binding"/>
    <property type="evidence" value="ECO:0007669"/>
    <property type="project" value="UniProtKB-UniRule"/>
</dbReference>
<dbReference type="Proteomes" id="UP000028995">
    <property type="component" value="Unassembled WGS sequence"/>
</dbReference>
<reference evidence="9 10" key="1">
    <citation type="submission" date="2014-03" db="EMBL/GenBank/DDBJ databases">
        <title>Genomics of Bifidobacteria.</title>
        <authorList>
            <person name="Ventura M."/>
            <person name="Milani C."/>
            <person name="Lugli G.A."/>
        </authorList>
    </citation>
    <scope>NUCLEOTIDE SEQUENCE [LARGE SCALE GENOMIC DNA]</scope>
    <source>
        <strain evidence="9 10">LMG 10510</strain>
    </source>
</reference>
<keyword evidence="2 5" id="KW-0545">Nucleotide biosynthesis</keyword>
<comment type="subcellular location">
    <subcellularLocation>
        <location evidence="5 7">Cytoplasm</location>
    </subcellularLocation>
</comment>
<dbReference type="PRINTS" id="PR00094">
    <property type="entry name" value="ADENYLTKNASE"/>
</dbReference>
<feature type="binding site" evidence="5">
    <location>
        <position position="133"/>
    </location>
    <ligand>
        <name>AMP</name>
        <dbReference type="ChEBI" id="CHEBI:456215"/>
    </ligand>
</feature>
<evidence type="ECO:0000313" key="11">
    <source>
        <dbReference type="Proteomes" id="UP000229907"/>
    </source>
</evidence>
<feature type="binding site" evidence="5">
    <location>
        <position position="92"/>
    </location>
    <ligand>
        <name>AMP</name>
        <dbReference type="ChEBI" id="CHEBI:456215"/>
    </ligand>
</feature>
<dbReference type="AlphaFoldDB" id="A0A087AC08"/>
<keyword evidence="4 5" id="KW-0418">Kinase</keyword>
<comment type="domain">
    <text evidence="5">Consists of three domains, a large central CORE domain and two small peripheral domains, NMPbind and LID, which undergo movements during catalysis. The LID domain closes over the site of phosphoryl transfer upon ATP binding. Assembling and dissambling the active center during each catalytic cycle provides an effective means to prevent ATP hydrolysis.</text>
</comment>
<dbReference type="SUPFAM" id="SSF52540">
    <property type="entry name" value="P-loop containing nucleoside triphosphate hydrolases"/>
    <property type="match status" value="1"/>
</dbReference>
<dbReference type="InterPro" id="IPR033690">
    <property type="entry name" value="Adenylat_kinase_CS"/>
</dbReference>
<dbReference type="GO" id="GO:0004017">
    <property type="term" value="F:AMP kinase activity"/>
    <property type="evidence" value="ECO:0007669"/>
    <property type="project" value="UniProtKB-UniRule"/>
</dbReference>
<dbReference type="InterPro" id="IPR000850">
    <property type="entry name" value="Adenylat/UMP-CMP_kin"/>
</dbReference>
<dbReference type="InterPro" id="IPR027417">
    <property type="entry name" value="P-loop_NTPase"/>
</dbReference>
<proteinExistence type="inferred from homology"/>
<dbReference type="RefSeq" id="WP_024540956.1">
    <property type="nucleotide sequence ID" value="NZ_CP018044.1"/>
</dbReference>
<dbReference type="STRING" id="35760.BCHO_1440"/>